<keyword evidence="5" id="KW-0496">Mitochondrion</keyword>
<gene>
    <name evidence="8" type="ORF">CANCADRAFT_108260</name>
</gene>
<dbReference type="PANTHER" id="PTHR12289">
    <property type="entry name" value="METAXIN RELATED"/>
    <property type="match status" value="1"/>
</dbReference>
<evidence type="ECO:0000259" key="7">
    <source>
        <dbReference type="Pfam" id="PF10568"/>
    </source>
</evidence>
<dbReference type="PANTHER" id="PTHR12289:SF41">
    <property type="entry name" value="FAILED AXON CONNECTIONS-RELATED"/>
    <property type="match status" value="1"/>
</dbReference>
<evidence type="ECO:0000256" key="3">
    <source>
        <dbReference type="ARBA" id="ARBA00022787"/>
    </source>
</evidence>
<keyword evidence="6" id="KW-0472">Membrane</keyword>
<dbReference type="OrthoDB" id="5835136at2759"/>
<accession>A0A1E4TFT0</accession>
<dbReference type="GO" id="GO:0007005">
    <property type="term" value="P:mitochondrion organization"/>
    <property type="evidence" value="ECO:0007669"/>
    <property type="project" value="TreeGrafter"/>
</dbReference>
<dbReference type="EMBL" id="KV453842">
    <property type="protein sequence ID" value="ODV90610.1"/>
    <property type="molecule type" value="Genomic_DNA"/>
</dbReference>
<reference evidence="9" key="1">
    <citation type="submission" date="2016-02" db="EMBL/GenBank/DDBJ databases">
        <title>Comparative genomics of biotechnologically important yeasts.</title>
        <authorList>
            <consortium name="DOE Joint Genome Institute"/>
            <person name="Riley R."/>
            <person name="Haridas S."/>
            <person name="Wolfe K.H."/>
            <person name="Lopes M.R."/>
            <person name="Hittinger C.T."/>
            <person name="Goker M."/>
            <person name="Salamov A."/>
            <person name="Wisecaver J."/>
            <person name="Long T.M."/>
            <person name="Aerts A.L."/>
            <person name="Barry K."/>
            <person name="Choi C."/>
            <person name="Clum A."/>
            <person name="Coughlan A.Y."/>
            <person name="Deshpande S."/>
            <person name="Douglass A.P."/>
            <person name="Hanson S.J."/>
            <person name="Klenk H.-P."/>
            <person name="Labutti K."/>
            <person name="Lapidus A."/>
            <person name="Lindquist E."/>
            <person name="Lipzen A."/>
            <person name="Meier-Kolthoff J.P."/>
            <person name="Ohm R.A."/>
            <person name="Otillar R.P."/>
            <person name="Pangilinan J."/>
            <person name="Peng Y."/>
            <person name="Rokas A."/>
            <person name="Rosa C.A."/>
            <person name="Scheuner C."/>
            <person name="Sibirny A.A."/>
            <person name="Slot J.C."/>
            <person name="Stielow J.B."/>
            <person name="Sun H."/>
            <person name="Kurtzman C.P."/>
            <person name="Blackwell M."/>
            <person name="Jeffries T.W."/>
            <person name="Grigoriev I.V."/>
        </authorList>
    </citation>
    <scope>NUCLEOTIDE SEQUENCE [LARGE SCALE GENOMIC DNA]</scope>
    <source>
        <strain evidence="9">NRRL Y-17796</strain>
    </source>
</reference>
<keyword evidence="9" id="KW-1185">Reference proteome</keyword>
<proteinExistence type="predicted"/>
<name>A0A1E4TFT0_9ASCO</name>
<evidence type="ECO:0000256" key="1">
    <source>
        <dbReference type="ARBA" id="ARBA00004294"/>
    </source>
</evidence>
<sequence>MKLFTWGGLYGLPSFSADDLIVISYLNALDISFELVPSNNIYLTPYKELPVLEHRNKRVSGCEGIIAYLKSGGFNLDADLSATGSALNVLLVNYMSHYLKIVTDFNQCFHRQNFDDQFRPGFVSFAPFPHQYYLPFLYRSDSKHRAIAKGIDFHMESDATFNAGKTRPVFPSGQAKIEEARAFYSKYKPAQDESARYAFDNTKLRKKVNLDAEPTSTFRALLLAEEVYSVLNHYIESTPRTADSVHLIENRLTTADIYLAVHLILQYQVSYPNNFLKHFIDFQFPELKRFSDMYTPKELWGDIPGKNIRLSDPKPSESISILSAIRSFLAR</sequence>
<keyword evidence="3" id="KW-1000">Mitochondrion outer membrane</keyword>
<protein>
    <recommendedName>
        <fullName evidence="7">Mitochondrial outer membrane transport complex Sam37/metaxin N-terminal domain-containing protein</fullName>
    </recommendedName>
</protein>
<evidence type="ECO:0000256" key="2">
    <source>
        <dbReference type="ARBA" id="ARBA00022448"/>
    </source>
</evidence>
<dbReference type="Pfam" id="PF10568">
    <property type="entry name" value="Tom37"/>
    <property type="match status" value="1"/>
</dbReference>
<dbReference type="GO" id="GO:0001401">
    <property type="term" value="C:SAM complex"/>
    <property type="evidence" value="ECO:0007669"/>
    <property type="project" value="InterPro"/>
</dbReference>
<evidence type="ECO:0000313" key="8">
    <source>
        <dbReference type="EMBL" id="ODV90610.1"/>
    </source>
</evidence>
<evidence type="ECO:0000256" key="5">
    <source>
        <dbReference type="ARBA" id="ARBA00023128"/>
    </source>
</evidence>
<organism evidence="8 9">
    <name type="scientific">Tortispora caseinolytica NRRL Y-17796</name>
    <dbReference type="NCBI Taxonomy" id="767744"/>
    <lineage>
        <taxon>Eukaryota</taxon>
        <taxon>Fungi</taxon>
        <taxon>Dikarya</taxon>
        <taxon>Ascomycota</taxon>
        <taxon>Saccharomycotina</taxon>
        <taxon>Trigonopsidomycetes</taxon>
        <taxon>Trigonopsidales</taxon>
        <taxon>Trigonopsidaceae</taxon>
        <taxon>Tortispora</taxon>
    </lineage>
</organism>
<evidence type="ECO:0000313" key="9">
    <source>
        <dbReference type="Proteomes" id="UP000095023"/>
    </source>
</evidence>
<keyword evidence="2" id="KW-0813">Transport</keyword>
<dbReference type="Proteomes" id="UP000095023">
    <property type="component" value="Unassembled WGS sequence"/>
</dbReference>
<feature type="domain" description="Mitochondrial outer membrane transport complex Sam37/metaxin N-terminal" evidence="7">
    <location>
        <begin position="20"/>
        <end position="139"/>
    </location>
</feature>
<dbReference type="AlphaFoldDB" id="A0A1E4TFT0"/>
<dbReference type="GO" id="GO:0015031">
    <property type="term" value="P:protein transport"/>
    <property type="evidence" value="ECO:0007669"/>
    <property type="project" value="UniProtKB-KW"/>
</dbReference>
<comment type="subcellular location">
    <subcellularLocation>
        <location evidence="1">Mitochondrion outer membrane</location>
    </subcellularLocation>
</comment>
<dbReference type="InterPro" id="IPR050931">
    <property type="entry name" value="Mito_Protein_Transport_Metaxin"/>
</dbReference>
<evidence type="ECO:0000256" key="6">
    <source>
        <dbReference type="ARBA" id="ARBA00023136"/>
    </source>
</evidence>
<keyword evidence="4" id="KW-0653">Protein transport</keyword>
<dbReference type="InterPro" id="IPR019564">
    <property type="entry name" value="Sam37/metaxin_N"/>
</dbReference>
<evidence type="ECO:0000256" key="4">
    <source>
        <dbReference type="ARBA" id="ARBA00022927"/>
    </source>
</evidence>